<feature type="domain" description="Aminoglycoside phosphotransferase" evidence="2">
    <location>
        <begin position="43"/>
        <end position="273"/>
    </location>
</feature>
<dbReference type="PANTHER" id="PTHR21064">
    <property type="entry name" value="AMINOGLYCOSIDE PHOSPHOTRANSFERASE DOMAIN-CONTAINING PROTEIN-RELATED"/>
    <property type="match status" value="1"/>
</dbReference>
<evidence type="ECO:0000256" key="1">
    <source>
        <dbReference type="ARBA" id="ARBA00038240"/>
    </source>
</evidence>
<proteinExistence type="inferred from homology"/>
<dbReference type="Pfam" id="PF01636">
    <property type="entry name" value="APH"/>
    <property type="match status" value="1"/>
</dbReference>
<accession>A0A068NNU3</accession>
<name>A0A068NNU3_FIMGI</name>
<sequence>MTQSPEFAALTQEEQIARIEVLGRAALREFGVKPSSIASLNHAENTTYRVESPEGIFCLRVCRPGYQSDANVESEIEFMSALRKAGIEAPQPYLDRVVKASVPEVPEARNCVLLSWQPGEFRRGGYTPEDARQLGEAMARMHEFSARWTPPAGFDRQNLHGWALESPKPMAFSEPNPLITEEDRDLLQVVDREARQLLGEIPRDRDNFGLIHADLHHGNVLFDEAGLHLIDFDDTGWGFWLYDFAAALAYLATKPQYLEARAAMLAGYEQVRRLPPGTEERLEPFIRLRLAGICNWILVRTDNPNIREIGANFIGGLCEGIRATRSIGS</sequence>
<dbReference type="Gene3D" id="3.30.200.20">
    <property type="entry name" value="Phosphorylase Kinase, domain 1"/>
    <property type="match status" value="1"/>
</dbReference>
<evidence type="ECO:0000259" key="2">
    <source>
        <dbReference type="Pfam" id="PF01636"/>
    </source>
</evidence>
<dbReference type="InterPro" id="IPR050249">
    <property type="entry name" value="Pseudomonas-type_ThrB"/>
</dbReference>
<keyword evidence="4" id="KW-1185">Reference proteome</keyword>
<dbReference type="Proteomes" id="UP000027982">
    <property type="component" value="Chromosome"/>
</dbReference>
<dbReference type="HOGENOM" id="CLU_044821_2_0_0"/>
<keyword evidence="3" id="KW-0808">Transferase</keyword>
<dbReference type="Gene3D" id="3.90.1200.10">
    <property type="match status" value="1"/>
</dbReference>
<dbReference type="PANTHER" id="PTHR21064:SF6">
    <property type="entry name" value="AMINOGLYCOSIDE PHOSPHOTRANSFERASE DOMAIN-CONTAINING PROTEIN"/>
    <property type="match status" value="1"/>
</dbReference>
<dbReference type="RefSeq" id="WP_025226173.1">
    <property type="nucleotide sequence ID" value="NZ_CP007139.1"/>
</dbReference>
<organism evidence="3 4">
    <name type="scientific">Fimbriimonas ginsengisoli Gsoil 348</name>
    <dbReference type="NCBI Taxonomy" id="661478"/>
    <lineage>
        <taxon>Bacteria</taxon>
        <taxon>Bacillati</taxon>
        <taxon>Armatimonadota</taxon>
        <taxon>Fimbriimonadia</taxon>
        <taxon>Fimbriimonadales</taxon>
        <taxon>Fimbriimonadaceae</taxon>
        <taxon>Fimbriimonas</taxon>
    </lineage>
</organism>
<dbReference type="AlphaFoldDB" id="A0A068NNU3"/>
<dbReference type="EMBL" id="CP007139">
    <property type="protein sequence ID" value="AIE85238.1"/>
    <property type="molecule type" value="Genomic_DNA"/>
</dbReference>
<protein>
    <submittedName>
        <fullName evidence="3">Aminoglycoside phosphotransferase</fullName>
    </submittedName>
</protein>
<dbReference type="InterPro" id="IPR011009">
    <property type="entry name" value="Kinase-like_dom_sf"/>
</dbReference>
<dbReference type="GO" id="GO:0019202">
    <property type="term" value="F:amino acid kinase activity"/>
    <property type="evidence" value="ECO:0007669"/>
    <property type="project" value="TreeGrafter"/>
</dbReference>
<dbReference type="KEGG" id="fgi:OP10G_1870"/>
<reference evidence="3 4" key="1">
    <citation type="journal article" date="2014" name="PLoS ONE">
        <title>The first complete genome sequence of the class fimbriimonadia in the phylum armatimonadetes.</title>
        <authorList>
            <person name="Hu Z.Y."/>
            <person name="Wang Y.Z."/>
            <person name="Im W.T."/>
            <person name="Wang S.Y."/>
            <person name="Zhao G.P."/>
            <person name="Zheng H.J."/>
            <person name="Quan Z.X."/>
        </authorList>
    </citation>
    <scope>NUCLEOTIDE SEQUENCE [LARGE SCALE GENOMIC DNA]</scope>
    <source>
        <strain evidence="3">Gsoil 348</strain>
    </source>
</reference>
<dbReference type="SUPFAM" id="SSF56112">
    <property type="entry name" value="Protein kinase-like (PK-like)"/>
    <property type="match status" value="1"/>
</dbReference>
<evidence type="ECO:0000313" key="4">
    <source>
        <dbReference type="Proteomes" id="UP000027982"/>
    </source>
</evidence>
<comment type="similarity">
    <text evidence="1">Belongs to the pseudomonas-type ThrB family.</text>
</comment>
<gene>
    <name evidence="3" type="ORF">OP10G_1870</name>
</gene>
<dbReference type="InterPro" id="IPR002575">
    <property type="entry name" value="Aminoglycoside_PTrfase"/>
</dbReference>
<dbReference type="eggNOG" id="COG2334">
    <property type="taxonomic scope" value="Bacteria"/>
</dbReference>
<evidence type="ECO:0000313" key="3">
    <source>
        <dbReference type="EMBL" id="AIE85238.1"/>
    </source>
</evidence>
<dbReference type="STRING" id="661478.OP10G_1870"/>
<dbReference type="OrthoDB" id="241498at2"/>